<sequence>MIDWNKIKTVFLDMDGTLLDLNFDNYFWQQHVPQRYAELHNIDIAAANELLIPKFRELEGTMNWYCVDYWSETLGLDIELLKSEINHLIAVQPHVIDFLDMLKQKNIQRILVTNAHQKSLNLKMKHTALHHHLDQIICAHDFKIPKEHQEFWVRLQQQFPFENTSTLFIDDSIPVLRSAQNYGIEYLLAIYKPDSKREIKDVEDFQAIHHFNELL</sequence>
<dbReference type="SUPFAM" id="SSF56784">
    <property type="entry name" value="HAD-like"/>
    <property type="match status" value="1"/>
</dbReference>
<dbReference type="SFLD" id="SFLDS00003">
    <property type="entry name" value="Haloacid_Dehalogenase"/>
    <property type="match status" value="1"/>
</dbReference>
<dbReference type="CDD" id="cd01427">
    <property type="entry name" value="HAD_like"/>
    <property type="match status" value="1"/>
</dbReference>
<dbReference type="GO" id="GO:0008967">
    <property type="term" value="F:phosphoglycolate phosphatase activity"/>
    <property type="evidence" value="ECO:0007669"/>
    <property type="project" value="TreeGrafter"/>
</dbReference>
<dbReference type="InterPro" id="IPR036412">
    <property type="entry name" value="HAD-like_sf"/>
</dbReference>
<dbReference type="GO" id="GO:0006281">
    <property type="term" value="P:DNA repair"/>
    <property type="evidence" value="ECO:0007669"/>
    <property type="project" value="TreeGrafter"/>
</dbReference>
<reference evidence="1" key="1">
    <citation type="submission" date="2018-06" db="EMBL/GenBank/DDBJ databases">
        <authorList>
            <person name="Zhirakovskaya E."/>
        </authorList>
    </citation>
    <scope>NUCLEOTIDE SEQUENCE</scope>
</reference>
<dbReference type="AlphaFoldDB" id="A0A3B1A588"/>
<proteinExistence type="predicted"/>
<dbReference type="SFLD" id="SFLDG01129">
    <property type="entry name" value="C1.5:_HAD__Beta-PGM__Phosphata"/>
    <property type="match status" value="1"/>
</dbReference>
<dbReference type="EMBL" id="UOFS01000046">
    <property type="protein sequence ID" value="VAX00909.1"/>
    <property type="molecule type" value="Genomic_DNA"/>
</dbReference>
<dbReference type="Gene3D" id="3.40.50.1000">
    <property type="entry name" value="HAD superfamily/HAD-like"/>
    <property type="match status" value="1"/>
</dbReference>
<dbReference type="Pfam" id="PF13419">
    <property type="entry name" value="HAD_2"/>
    <property type="match status" value="1"/>
</dbReference>
<dbReference type="InterPro" id="IPR023214">
    <property type="entry name" value="HAD_sf"/>
</dbReference>
<evidence type="ECO:0000313" key="1">
    <source>
        <dbReference type="EMBL" id="VAX00909.1"/>
    </source>
</evidence>
<dbReference type="NCBIfam" id="TIGR01509">
    <property type="entry name" value="HAD-SF-IA-v3"/>
    <property type="match status" value="1"/>
</dbReference>
<dbReference type="GO" id="GO:0005829">
    <property type="term" value="C:cytosol"/>
    <property type="evidence" value="ECO:0007669"/>
    <property type="project" value="TreeGrafter"/>
</dbReference>
<dbReference type="InterPro" id="IPR041492">
    <property type="entry name" value="HAD_2"/>
</dbReference>
<dbReference type="InterPro" id="IPR050155">
    <property type="entry name" value="HAD-like_hydrolase_sf"/>
</dbReference>
<dbReference type="InterPro" id="IPR006439">
    <property type="entry name" value="HAD-SF_hydro_IA"/>
</dbReference>
<organism evidence="1">
    <name type="scientific">hydrothermal vent metagenome</name>
    <dbReference type="NCBI Taxonomy" id="652676"/>
    <lineage>
        <taxon>unclassified sequences</taxon>
        <taxon>metagenomes</taxon>
        <taxon>ecological metagenomes</taxon>
    </lineage>
</organism>
<name>A0A3B1A588_9ZZZZ</name>
<dbReference type="PANTHER" id="PTHR43434">
    <property type="entry name" value="PHOSPHOGLYCOLATE PHOSPHATASE"/>
    <property type="match status" value="1"/>
</dbReference>
<protein>
    <submittedName>
        <fullName evidence="1">GMP/IMP nucleotidase YrfG</fullName>
    </submittedName>
</protein>
<accession>A0A3B1A588</accession>
<gene>
    <name evidence="1" type="ORF">MNBD_GAMMA22-952</name>
</gene>
<dbReference type="NCBIfam" id="NF011564">
    <property type="entry name" value="PRK14988.1"/>
    <property type="match status" value="1"/>
</dbReference>
<dbReference type="PANTHER" id="PTHR43434:SF3">
    <property type="entry name" value="GMP_IMP NUCLEOTIDASE YRFG"/>
    <property type="match status" value="1"/>
</dbReference>